<dbReference type="Gene3D" id="3.40.50.720">
    <property type="entry name" value="NAD(P)-binding Rossmann-like Domain"/>
    <property type="match status" value="2"/>
</dbReference>
<dbReference type="InterPro" id="IPR029752">
    <property type="entry name" value="D-isomer_DH_CS1"/>
</dbReference>
<feature type="domain" description="D-isomer specific 2-hydroxyacid dehydrogenase catalytic" evidence="5">
    <location>
        <begin position="9"/>
        <end position="326"/>
    </location>
</feature>
<reference evidence="8" key="1">
    <citation type="journal article" date="2019" name="Int. J. Syst. Evol. Microbiol.">
        <title>The Global Catalogue of Microorganisms (GCM) 10K type strain sequencing project: providing services to taxonomists for standard genome sequencing and annotation.</title>
        <authorList>
            <consortium name="The Broad Institute Genomics Platform"/>
            <consortium name="The Broad Institute Genome Sequencing Center for Infectious Disease"/>
            <person name="Wu L."/>
            <person name="Ma J."/>
        </authorList>
    </citation>
    <scope>NUCLEOTIDE SEQUENCE [LARGE SCALE GENOMIC DNA]</scope>
    <source>
        <strain evidence="8">CCM 9110</strain>
    </source>
</reference>
<dbReference type="PANTHER" id="PTHR43026">
    <property type="entry name" value="2-HYDROXYACID DEHYDROGENASE HOMOLOG 1-RELATED"/>
    <property type="match status" value="1"/>
</dbReference>
<accession>A0ABW4BC52</accession>
<dbReference type="PROSITE" id="PS00065">
    <property type="entry name" value="D_2_HYDROXYACID_DH_1"/>
    <property type="match status" value="1"/>
</dbReference>
<organism evidence="7 8">
    <name type="scientific">Lacticaseibacillus suilingensis</name>
    <dbReference type="NCBI Taxonomy" id="2799577"/>
    <lineage>
        <taxon>Bacteria</taxon>
        <taxon>Bacillati</taxon>
        <taxon>Bacillota</taxon>
        <taxon>Bacilli</taxon>
        <taxon>Lactobacillales</taxon>
        <taxon>Lactobacillaceae</taxon>
        <taxon>Lacticaseibacillus</taxon>
    </lineage>
</organism>
<dbReference type="Pfam" id="PF02826">
    <property type="entry name" value="2-Hacid_dh_C"/>
    <property type="match status" value="1"/>
</dbReference>
<evidence type="ECO:0000259" key="6">
    <source>
        <dbReference type="Pfam" id="PF02826"/>
    </source>
</evidence>
<dbReference type="Proteomes" id="UP001597199">
    <property type="component" value="Unassembled WGS sequence"/>
</dbReference>
<proteinExistence type="inferred from homology"/>
<feature type="domain" description="D-isomer specific 2-hydroxyacid dehydrogenase NAD-binding" evidence="6">
    <location>
        <begin position="111"/>
        <end position="295"/>
    </location>
</feature>
<evidence type="ECO:0000256" key="2">
    <source>
        <dbReference type="ARBA" id="ARBA00023002"/>
    </source>
</evidence>
<dbReference type="RefSeq" id="WP_204119020.1">
    <property type="nucleotide sequence ID" value="NZ_BOLV01000010.1"/>
</dbReference>
<evidence type="ECO:0000256" key="3">
    <source>
        <dbReference type="ARBA" id="ARBA00023027"/>
    </source>
</evidence>
<gene>
    <name evidence="7" type="ORF">ACFQ41_01085</name>
</gene>
<dbReference type="PROSITE" id="PS00670">
    <property type="entry name" value="D_2_HYDROXYACID_DH_2"/>
    <property type="match status" value="1"/>
</dbReference>
<dbReference type="InterPro" id="IPR036291">
    <property type="entry name" value="NAD(P)-bd_dom_sf"/>
</dbReference>
<dbReference type="InterPro" id="IPR058205">
    <property type="entry name" value="D-LDH-like"/>
</dbReference>
<dbReference type="InterPro" id="IPR006139">
    <property type="entry name" value="D-isomer_2_OHA_DH_cat_dom"/>
</dbReference>
<protein>
    <submittedName>
        <fullName evidence="7">D-2-hydroxyacid dehydrogenase</fullName>
    </submittedName>
</protein>
<dbReference type="Pfam" id="PF00389">
    <property type="entry name" value="2-Hacid_dh"/>
    <property type="match status" value="1"/>
</dbReference>
<comment type="similarity">
    <text evidence="1 4">Belongs to the D-isomer specific 2-hydroxyacid dehydrogenase family.</text>
</comment>
<dbReference type="CDD" id="cd12186">
    <property type="entry name" value="LDH"/>
    <property type="match status" value="1"/>
</dbReference>
<evidence type="ECO:0000256" key="1">
    <source>
        <dbReference type="ARBA" id="ARBA00005854"/>
    </source>
</evidence>
<dbReference type="EMBL" id="JBHTOA010000011">
    <property type="protein sequence ID" value="MFD1397899.1"/>
    <property type="molecule type" value="Genomic_DNA"/>
</dbReference>
<evidence type="ECO:0000256" key="4">
    <source>
        <dbReference type="RuleBase" id="RU003719"/>
    </source>
</evidence>
<evidence type="ECO:0000259" key="5">
    <source>
        <dbReference type="Pfam" id="PF00389"/>
    </source>
</evidence>
<dbReference type="SUPFAM" id="SSF51735">
    <property type="entry name" value="NAD(P)-binding Rossmann-fold domains"/>
    <property type="match status" value="1"/>
</dbReference>
<name>A0ABW4BC52_9LACO</name>
<dbReference type="PROSITE" id="PS00671">
    <property type="entry name" value="D_2_HYDROXYACID_DH_3"/>
    <property type="match status" value="1"/>
</dbReference>
<keyword evidence="2 4" id="KW-0560">Oxidoreductase</keyword>
<sequence>MKIIVYGARVDEIAYFDQWAAKTGHQLSVHEELLDAHTVEWAQGFDGINCLQTTPYSPAVFEKMAAYGIHYLTIRNVGTDNIDFPAAKRAGVRIANVPAYSPSAIAEFSLTLTLNLLRRLGEVERTLATGDFNGAGQFIGKELGQLTVGIVGAGRIGQAAMKLFHGFGAKVLAFDPHPQSTLPCEYVGLEELLHRADVVDLHVPGIAENDHMLDAAALAAMKPGAVLINTARGNLIDTTAMIAALQSGHLGGAGIDTYENETAAILTAQKTGRFTDPQWEELSQMPNVILTPHIAYHTETAVRNMVEFSLENLVSFVATGQAPDEVGPHERKV</sequence>
<dbReference type="PANTHER" id="PTHR43026:SF1">
    <property type="entry name" value="2-HYDROXYACID DEHYDROGENASE HOMOLOG 1-RELATED"/>
    <property type="match status" value="1"/>
</dbReference>
<evidence type="ECO:0000313" key="7">
    <source>
        <dbReference type="EMBL" id="MFD1397899.1"/>
    </source>
</evidence>
<dbReference type="InterPro" id="IPR029753">
    <property type="entry name" value="D-isomer_DH_CS"/>
</dbReference>
<dbReference type="InterPro" id="IPR006140">
    <property type="entry name" value="D-isomer_DH_NAD-bd"/>
</dbReference>
<evidence type="ECO:0000313" key="8">
    <source>
        <dbReference type="Proteomes" id="UP001597199"/>
    </source>
</evidence>
<dbReference type="SUPFAM" id="SSF52283">
    <property type="entry name" value="Formate/glycerate dehydrogenase catalytic domain-like"/>
    <property type="match status" value="1"/>
</dbReference>
<comment type="caution">
    <text evidence="7">The sequence shown here is derived from an EMBL/GenBank/DDBJ whole genome shotgun (WGS) entry which is preliminary data.</text>
</comment>
<keyword evidence="3" id="KW-0520">NAD</keyword>
<keyword evidence="8" id="KW-1185">Reference proteome</keyword>